<evidence type="ECO:0000256" key="1">
    <source>
        <dbReference type="ARBA" id="ARBA00022649"/>
    </source>
</evidence>
<dbReference type="InterPro" id="IPR007712">
    <property type="entry name" value="RelE/ParE_toxin"/>
</dbReference>
<reference evidence="2 3" key="2">
    <citation type="submission" date="2019-02" db="EMBL/GenBank/DDBJ databases">
        <title>'Lichenibacterium ramalinii' gen. nov. sp. nov., 'Lichenibacterium minor' gen. nov. sp. nov.</title>
        <authorList>
            <person name="Pankratov T."/>
        </authorList>
    </citation>
    <scope>NUCLEOTIDE SEQUENCE [LARGE SCALE GENOMIC DNA]</scope>
    <source>
        <strain evidence="2 3">RmlP001</strain>
    </source>
</reference>
<dbReference type="RefSeq" id="WP_129218705.1">
    <property type="nucleotide sequence ID" value="NZ_QYBC01000006.1"/>
</dbReference>
<evidence type="ECO:0000313" key="3">
    <source>
        <dbReference type="Proteomes" id="UP000289411"/>
    </source>
</evidence>
<gene>
    <name evidence="2" type="ORF">D3272_08300</name>
</gene>
<protein>
    <submittedName>
        <fullName evidence="2">Type II toxin-antitoxin system RelE/ParE family toxin</fullName>
    </submittedName>
</protein>
<organism evidence="2 3">
    <name type="scientific">Lichenibacterium ramalinae</name>
    <dbReference type="NCBI Taxonomy" id="2316527"/>
    <lineage>
        <taxon>Bacteria</taxon>
        <taxon>Pseudomonadati</taxon>
        <taxon>Pseudomonadota</taxon>
        <taxon>Alphaproteobacteria</taxon>
        <taxon>Hyphomicrobiales</taxon>
        <taxon>Lichenihabitantaceae</taxon>
        <taxon>Lichenibacterium</taxon>
    </lineage>
</organism>
<dbReference type="Pfam" id="PF05016">
    <property type="entry name" value="ParE_toxin"/>
    <property type="match status" value="1"/>
</dbReference>
<dbReference type="OrthoDB" id="8369899at2"/>
<dbReference type="Proteomes" id="UP000289411">
    <property type="component" value="Unassembled WGS sequence"/>
</dbReference>
<dbReference type="AlphaFoldDB" id="A0A4Q2REL5"/>
<name>A0A4Q2REL5_9HYPH</name>
<dbReference type="EMBL" id="QYBC01000006">
    <property type="protein sequence ID" value="RYB05601.1"/>
    <property type="molecule type" value="Genomic_DNA"/>
</dbReference>
<evidence type="ECO:0000313" key="2">
    <source>
        <dbReference type="EMBL" id="RYB05601.1"/>
    </source>
</evidence>
<accession>A0A4Q2REL5</accession>
<sequence length="95" mass="10633">MPPRIVAPEAREDLRLIGFDHGRATALASLGRLKRSFSLLGRYPLVGRARNIDLGPGLRSLPSGGYVIIYRPTPQSVTILRVIDGRRDYPLLFRH</sequence>
<dbReference type="Gene3D" id="3.30.2310.20">
    <property type="entry name" value="RelE-like"/>
    <property type="match status" value="1"/>
</dbReference>
<proteinExistence type="predicted"/>
<dbReference type="InterPro" id="IPR035093">
    <property type="entry name" value="RelE/ParE_toxin_dom_sf"/>
</dbReference>
<comment type="caution">
    <text evidence="2">The sequence shown here is derived from an EMBL/GenBank/DDBJ whole genome shotgun (WGS) entry which is preliminary data.</text>
</comment>
<keyword evidence="1" id="KW-1277">Toxin-antitoxin system</keyword>
<keyword evidence="3" id="KW-1185">Reference proteome</keyword>
<reference evidence="2 3" key="1">
    <citation type="submission" date="2018-09" db="EMBL/GenBank/DDBJ databases">
        <authorList>
            <person name="Grouzdev D.S."/>
            <person name="Krutkina M.S."/>
        </authorList>
    </citation>
    <scope>NUCLEOTIDE SEQUENCE [LARGE SCALE GENOMIC DNA]</scope>
    <source>
        <strain evidence="2 3">RmlP001</strain>
    </source>
</reference>